<accession>C8VCC1</accession>
<dbReference type="KEGG" id="ani:ANIA_07419"/>
<evidence type="ECO:0000256" key="1">
    <source>
        <dbReference type="SAM" id="Phobius"/>
    </source>
</evidence>
<keyword evidence="3" id="KW-1185">Reference proteome</keyword>
<accession>Q5AWB1</accession>
<evidence type="ECO:0000313" key="3">
    <source>
        <dbReference type="Proteomes" id="UP000000560"/>
    </source>
</evidence>
<sequence>MAPPYILSAIAKAILINFIEGGVIGFSPRGSIVRPLALALIVLLAASVHCTIIPWEQHRSLAGILSCNSIFIVAHAPDLFFHSGITYNEHYDWLCKTKGYHPPFTLLQRANWAFAMIRNGRRVGTKWQVVPIHPFDPDRPDYIPTRTTFLVHRLLTIFLWCIVLYFLGGPPFHSAFPSYITKERQELLLDEYNLALSAFLPRFWLSMSFILGLSTLQRSRFDYQIRRIGHL</sequence>
<gene>
    <name evidence="2" type="ORF">ANIA_07419</name>
</gene>
<reference evidence="3" key="2">
    <citation type="journal article" date="2009" name="Fungal Genet. Biol.">
        <title>The 2008 update of the Aspergillus nidulans genome annotation: a community effort.</title>
        <authorList>
            <person name="Wortman J.R."/>
            <person name="Gilsenan J.M."/>
            <person name="Joardar V."/>
            <person name="Deegan J."/>
            <person name="Clutterbuck J."/>
            <person name="Andersen M.R."/>
            <person name="Archer D."/>
            <person name="Bencina M."/>
            <person name="Braus G."/>
            <person name="Coutinho P."/>
            <person name="von Dohren H."/>
            <person name="Doonan J."/>
            <person name="Driessen A.J."/>
            <person name="Durek P."/>
            <person name="Espeso E."/>
            <person name="Fekete E."/>
            <person name="Flipphi M."/>
            <person name="Estrada C.G."/>
            <person name="Geysens S."/>
            <person name="Goldman G."/>
            <person name="de Groot P.W."/>
            <person name="Hansen K."/>
            <person name="Harris S.D."/>
            <person name="Heinekamp T."/>
            <person name="Helmstaedt K."/>
            <person name="Henrissat B."/>
            <person name="Hofmann G."/>
            <person name="Homan T."/>
            <person name="Horio T."/>
            <person name="Horiuchi H."/>
            <person name="James S."/>
            <person name="Jones M."/>
            <person name="Karaffa L."/>
            <person name="Karanyi Z."/>
            <person name="Kato M."/>
            <person name="Keller N."/>
            <person name="Kelly D.E."/>
            <person name="Kiel J.A."/>
            <person name="Kim J.M."/>
            <person name="van der Klei I.J."/>
            <person name="Klis F.M."/>
            <person name="Kovalchuk A."/>
            <person name="Krasevec N."/>
            <person name="Kubicek C.P."/>
            <person name="Liu B."/>
            <person name="Maccabe A."/>
            <person name="Meyer V."/>
            <person name="Mirabito P."/>
            <person name="Miskei M."/>
            <person name="Mos M."/>
            <person name="Mullins J."/>
            <person name="Nelson D.R."/>
            <person name="Nielsen J."/>
            <person name="Oakley B.R."/>
            <person name="Osmani S.A."/>
            <person name="Pakula T."/>
            <person name="Paszewski A."/>
            <person name="Paulsen I."/>
            <person name="Pilsyk S."/>
            <person name="Pocsi I."/>
            <person name="Punt P.J."/>
            <person name="Ram A.F."/>
            <person name="Ren Q."/>
            <person name="Robellet X."/>
            <person name="Robson G."/>
            <person name="Seiboth B."/>
            <person name="van Solingen P."/>
            <person name="Specht T."/>
            <person name="Sun J."/>
            <person name="Taheri-Talesh N."/>
            <person name="Takeshita N."/>
            <person name="Ussery D."/>
            <person name="vanKuyk P.A."/>
            <person name="Visser H."/>
            <person name="van de Vondervoort P.J."/>
            <person name="de Vries R.P."/>
            <person name="Walton J."/>
            <person name="Xiang X."/>
            <person name="Xiong Y."/>
            <person name="Zeng A.P."/>
            <person name="Brandt B.W."/>
            <person name="Cornell M.J."/>
            <person name="van den Hondel C.A."/>
            <person name="Visser J."/>
            <person name="Oliver S.G."/>
            <person name="Turner G."/>
        </authorList>
    </citation>
    <scope>GENOME REANNOTATION</scope>
    <source>
        <strain evidence="3">FGSC A4 / ATCC 38163 / CBS 112.46 / NRRL 194 / M139</strain>
    </source>
</reference>
<dbReference type="AlphaFoldDB" id="Q5AWB1"/>
<dbReference type="RefSeq" id="XP_680688.1">
    <property type="nucleotide sequence ID" value="XM_675596.1"/>
</dbReference>
<keyword evidence="1" id="KW-0812">Transmembrane</keyword>
<evidence type="ECO:0008006" key="4">
    <source>
        <dbReference type="Google" id="ProtNLM"/>
    </source>
</evidence>
<proteinExistence type="predicted"/>
<feature type="transmembrane region" description="Helical" evidence="1">
    <location>
        <begin position="6"/>
        <end position="24"/>
    </location>
</feature>
<name>Q5AWB1_EMENI</name>
<organism evidence="2 3">
    <name type="scientific">Emericella nidulans (strain FGSC A4 / ATCC 38163 / CBS 112.46 / NRRL 194 / M139)</name>
    <name type="common">Aspergillus nidulans</name>
    <dbReference type="NCBI Taxonomy" id="227321"/>
    <lineage>
        <taxon>Eukaryota</taxon>
        <taxon>Fungi</taxon>
        <taxon>Dikarya</taxon>
        <taxon>Ascomycota</taxon>
        <taxon>Pezizomycotina</taxon>
        <taxon>Eurotiomycetes</taxon>
        <taxon>Eurotiomycetidae</taxon>
        <taxon>Eurotiales</taxon>
        <taxon>Aspergillaceae</taxon>
        <taxon>Aspergillus</taxon>
        <taxon>Aspergillus subgen. Nidulantes</taxon>
    </lineage>
</organism>
<dbReference type="HOGENOM" id="CLU_1199810_0_0_1"/>
<keyword evidence="1" id="KW-1133">Transmembrane helix</keyword>
<feature type="transmembrane region" description="Helical" evidence="1">
    <location>
        <begin position="149"/>
        <end position="168"/>
    </location>
</feature>
<feature type="transmembrane region" description="Helical" evidence="1">
    <location>
        <begin position="36"/>
        <end position="55"/>
    </location>
</feature>
<feature type="transmembrane region" description="Helical" evidence="1">
    <location>
        <begin position="194"/>
        <end position="216"/>
    </location>
</feature>
<dbReference type="EMBL" id="BN001304">
    <property type="protein sequence ID" value="CBF78414.1"/>
    <property type="molecule type" value="Genomic_DNA"/>
</dbReference>
<reference evidence="3" key="1">
    <citation type="journal article" date="2005" name="Nature">
        <title>Sequencing of Aspergillus nidulans and comparative analysis with A. fumigatus and A. oryzae.</title>
        <authorList>
            <person name="Galagan J.E."/>
            <person name="Calvo S.E."/>
            <person name="Cuomo C."/>
            <person name="Ma L.J."/>
            <person name="Wortman J.R."/>
            <person name="Batzoglou S."/>
            <person name="Lee S.I."/>
            <person name="Basturkmen M."/>
            <person name="Spevak C.C."/>
            <person name="Clutterbuck J."/>
            <person name="Kapitonov V."/>
            <person name="Jurka J."/>
            <person name="Scazzocchio C."/>
            <person name="Farman M."/>
            <person name="Butler J."/>
            <person name="Purcell S."/>
            <person name="Harris S."/>
            <person name="Braus G.H."/>
            <person name="Draht O."/>
            <person name="Busch S."/>
            <person name="D'Enfert C."/>
            <person name="Bouchier C."/>
            <person name="Goldman G.H."/>
            <person name="Bell-Pedersen D."/>
            <person name="Griffiths-Jones S."/>
            <person name="Doonan J.H."/>
            <person name="Yu J."/>
            <person name="Vienken K."/>
            <person name="Pain A."/>
            <person name="Freitag M."/>
            <person name="Selker E.U."/>
            <person name="Archer D.B."/>
            <person name="Penalva M.A."/>
            <person name="Oakley B.R."/>
            <person name="Momany M."/>
            <person name="Tanaka T."/>
            <person name="Kumagai T."/>
            <person name="Asai K."/>
            <person name="Machida M."/>
            <person name="Nierman W.C."/>
            <person name="Denning D.W."/>
            <person name="Caddick M."/>
            <person name="Hynes M."/>
            <person name="Paoletti M."/>
            <person name="Fischer R."/>
            <person name="Miller B."/>
            <person name="Dyer P."/>
            <person name="Sachs M.S."/>
            <person name="Osmani S.A."/>
            <person name="Birren B.W."/>
        </authorList>
    </citation>
    <scope>NUCLEOTIDE SEQUENCE [LARGE SCALE GENOMIC DNA]</scope>
    <source>
        <strain evidence="3">FGSC A4 / ATCC 38163 / CBS 112.46 / NRRL 194 / M139</strain>
    </source>
</reference>
<dbReference type="Proteomes" id="UP000000560">
    <property type="component" value="Chromosome IV"/>
</dbReference>
<dbReference type="InParanoid" id="Q5AWB1"/>
<protein>
    <recommendedName>
        <fullName evidence="4">Wax synthase domain-containing protein</fullName>
    </recommendedName>
</protein>
<evidence type="ECO:0000313" key="2">
    <source>
        <dbReference type="EMBL" id="CBF78414.1"/>
    </source>
</evidence>
<keyword evidence="1" id="KW-0472">Membrane</keyword>
<dbReference type="OrthoDB" id="1077582at2759"/>
<dbReference type="GeneID" id="2869809"/>